<comment type="caution">
    <text evidence="4">The sequence shown here is derived from an EMBL/GenBank/DDBJ whole genome shotgun (WGS) entry which is preliminary data.</text>
</comment>
<dbReference type="EMBL" id="PVNO01000003">
    <property type="protein sequence ID" value="PRO70513.1"/>
    <property type="molecule type" value="Genomic_DNA"/>
</dbReference>
<dbReference type="Proteomes" id="UP000239539">
    <property type="component" value="Unassembled WGS sequence"/>
</dbReference>
<evidence type="ECO:0000313" key="4">
    <source>
        <dbReference type="EMBL" id="PRO70513.1"/>
    </source>
</evidence>
<dbReference type="Pfam" id="PF15935">
    <property type="entry name" value="RnlA_toxin"/>
    <property type="match status" value="1"/>
</dbReference>
<feature type="domain" description="Bacterial toxin RNase RnlA/LsoA N-terminal" evidence="3">
    <location>
        <begin position="4"/>
        <end position="84"/>
    </location>
</feature>
<dbReference type="Gene3D" id="3.30.160.690">
    <property type="entry name" value="Bacterial toxin RNase RnlA/LsoA, N repeated domain"/>
    <property type="match status" value="1"/>
</dbReference>
<feature type="domain" description="Bacterial toxin RNase RnlA/LsoA N-terminal repeated" evidence="1">
    <location>
        <begin position="96"/>
        <end position="179"/>
    </location>
</feature>
<evidence type="ECO:0000259" key="1">
    <source>
        <dbReference type="Pfam" id="PF15935"/>
    </source>
</evidence>
<dbReference type="Gene3D" id="3.30.310.240">
    <property type="entry name" value="Bacterial toxin RNase RnlA/LsoA, N-terminal domain"/>
    <property type="match status" value="1"/>
</dbReference>
<accession>A0ABX5CT12</accession>
<evidence type="ECO:0000259" key="3">
    <source>
        <dbReference type="Pfam" id="PF19417"/>
    </source>
</evidence>
<protein>
    <submittedName>
        <fullName evidence="4">RNAase</fullName>
    </submittedName>
</protein>
<dbReference type="InterPro" id="IPR031845">
    <property type="entry name" value="RnlA_toxin_NRD"/>
</dbReference>
<dbReference type="Pfam" id="PF19034">
    <property type="entry name" value="RnlA-toxin_DBD"/>
    <property type="match status" value="1"/>
</dbReference>
<name>A0ABX5CT12_9ALTE</name>
<gene>
    <name evidence="4" type="ORF">C6Y39_02620</name>
</gene>
<dbReference type="InterPro" id="IPR045837">
    <property type="entry name" value="RnlA_toxin_N"/>
</dbReference>
<organism evidence="4 5">
    <name type="scientific">Alteromonas gracilis</name>
    <dbReference type="NCBI Taxonomy" id="1479524"/>
    <lineage>
        <taxon>Bacteria</taxon>
        <taxon>Pseudomonadati</taxon>
        <taxon>Pseudomonadota</taxon>
        <taxon>Gammaproteobacteria</taxon>
        <taxon>Alteromonadales</taxon>
        <taxon>Alteromonadaceae</taxon>
        <taxon>Alteromonas/Salinimonas group</taxon>
        <taxon>Alteromonas</taxon>
    </lineage>
</organism>
<evidence type="ECO:0000313" key="5">
    <source>
        <dbReference type="Proteomes" id="UP000239539"/>
    </source>
</evidence>
<dbReference type="CDD" id="cd14794">
    <property type="entry name" value="RNLA_N_1"/>
    <property type="match status" value="1"/>
</dbReference>
<keyword evidence="5" id="KW-1185">Reference proteome</keyword>
<dbReference type="RefSeq" id="WP_105929777.1">
    <property type="nucleotide sequence ID" value="NZ_PVNO01000003.1"/>
</dbReference>
<dbReference type="InterPro" id="IPR043994">
    <property type="entry name" value="RnlA/LsoA-toxin_DBD"/>
</dbReference>
<dbReference type="Gene3D" id="1.10.8.1130">
    <property type="entry name" value="Bacterial toxin RNase RnlA/LsoA, C-terminal Dmd-binding domain"/>
    <property type="match status" value="1"/>
</dbReference>
<dbReference type="Pfam" id="PF19417">
    <property type="entry name" value="RnlA_toxin_N"/>
    <property type="match status" value="1"/>
</dbReference>
<dbReference type="Gene3D" id="6.10.250.2650">
    <property type="match status" value="1"/>
</dbReference>
<dbReference type="CDD" id="cd14795">
    <property type="entry name" value="RNLA_N_2"/>
    <property type="match status" value="1"/>
</dbReference>
<evidence type="ECO:0000259" key="2">
    <source>
        <dbReference type="Pfam" id="PF19034"/>
    </source>
</evidence>
<sequence length="359" mass="40426">MSDYKNLNLDRDAIDAHVAKFLECNNMVQDGEPTVVGKAKRYKFGSAGSKFAMVDLYLNQDGTTTINHKIGTNQELGEHFADYLKATINPAEFESVNLSIDGIRAEDFDSVIAFINDSGEFEIEINRDEPACKQITLKSIAHQDQLKLTSHRTTRNMQIQGKPLSCYRRVIFMLTDLLDLKALAQVLYKKDDNSAEIVRTEMAEDHLKRFFVNSYEQLPAQVKKLLISSCCVKLASPQLPDYCLLLYPDLRALEGVLKLLLDSYGMSVANAEHGFGDFFNVDTKSGQCTIKSDFSAQIGNGAMERAFNVGYSFYRKHRHTLFHMEEFDGGSRLISNLEMAISLSNDAYNAIDNLYTART</sequence>
<reference evidence="5" key="1">
    <citation type="journal article" date="2020" name="Int. J. Syst. Evol. Microbiol.">
        <title>Alteromonas alba sp. nov., a marine bacterium isolated from the seawater of the West Pacific Ocean.</title>
        <authorList>
            <person name="Sun C."/>
            <person name="Wu Y.-H."/>
            <person name="Xamxidin M."/>
            <person name="Cheng H."/>
            <person name="Xu X.-W."/>
        </authorList>
    </citation>
    <scope>NUCLEOTIDE SEQUENCE [LARGE SCALE GENOMIC DNA]</scope>
    <source>
        <strain evidence="5">9a2</strain>
    </source>
</reference>
<proteinExistence type="predicted"/>
<feature type="domain" description="Bacterial toxin RNase RnlA/LsoA DBD" evidence="2">
    <location>
        <begin position="200"/>
        <end position="325"/>
    </location>
</feature>